<protein>
    <recommendedName>
        <fullName evidence="1">RSE1/DDB1/CPSF1 second beta-propeller domain-containing protein</fullName>
    </recommendedName>
</protein>
<dbReference type="OMA" id="YYLGICG"/>
<keyword evidence="3" id="KW-1185">Reference proteome</keyword>
<name>A0A8S1VDK2_PAROT</name>
<comment type="caution">
    <text evidence="2">The sequence shown here is derived from an EMBL/GenBank/DDBJ whole genome shotgun (WGS) entry which is preliminary data.</text>
</comment>
<gene>
    <name evidence="2" type="ORF">POCTA_138.1.T0650016</name>
</gene>
<dbReference type="Proteomes" id="UP000683925">
    <property type="component" value="Unassembled WGS sequence"/>
</dbReference>
<sequence length="882" mass="104051">MKQLKQPSQIIKIISNQNSNNISEIIVVQEYSLVQLKDKDLNLIYQAKEKIVDAVPIKYPLTQFQIALLYETGYVELYQPKIHQVTLQMSLKGQIKMPYKLFYAKNFLFVSDYIQGMIIINLSIQEEKNFKRKDAKIISVEEIEDHTLIFYYTTKKLIQYNLESEKEICLLENQQIQRFSNISKLSICNNIMVLYSYSTLLFYQLYPFKELNNYSKLINNRIIDVLEYGINKNQYLLVQENGQIDLITLKIDQKLNVENIQLSYLINKELLVVVSLDGISVFDSNFMLNFQIELFIGMTNLFKFQNNLYAIKKYNDFSKPFVLKNIKNIESRQIIINFTQKLKVKQIFQINSYLLIITTNQIQLYQNTRQLQVVDHQSQINQCMLLETQYILLSNDQVLQLYQISNDQLQLRDQINQQAIQIKSHYQQNQFSIFNDSGYIQIYEVNQNKLVFRAQSIQMLDLSSYHIDHEYLTICRFDCSLNQLKFEFQEEGTDFPLQQYQLTSIAVMINYNNISKEYQVICQDGQFYLFDNELNLKIKNYPIGLNNIVQEIQIVNDLYLVTIQQQGSFKYLVMEGINNYYISVKENDSLFLSNNNELYLFNDQTLAKVTLSQQEIGYLDVNLFPKKEQVVLLKDNLLITQYSVYRHFEDSFERIQDFEQQQKQILVADVNEENIVLLLNDSTVCIIKAHQNGQIDLRIHQIKEEYKYQQVRLSNDIIILTYQNLVAIYSLQKFELLLQFQAIYPDKNICKDEEIIQIGIEQHSESQLVLNLLIQYAGIAIIQLKLLKINGVTQLRLNKKIYSPIDVSEHLRMQMLSTTWQLFNTRNECQIFKHVHNFFDSCLQPIQEKPQILNDYVVDSIQFNGCIYYLGICGALWSINLD</sequence>
<organism evidence="2 3">
    <name type="scientific">Paramecium octaurelia</name>
    <dbReference type="NCBI Taxonomy" id="43137"/>
    <lineage>
        <taxon>Eukaryota</taxon>
        <taxon>Sar</taxon>
        <taxon>Alveolata</taxon>
        <taxon>Ciliophora</taxon>
        <taxon>Intramacronucleata</taxon>
        <taxon>Oligohymenophorea</taxon>
        <taxon>Peniculida</taxon>
        <taxon>Parameciidae</taxon>
        <taxon>Paramecium</taxon>
    </lineage>
</organism>
<dbReference type="AlphaFoldDB" id="A0A8S1VDK2"/>
<dbReference type="EMBL" id="CAJJDP010000064">
    <property type="protein sequence ID" value="CAD8175084.1"/>
    <property type="molecule type" value="Genomic_DNA"/>
</dbReference>
<accession>A0A8S1VDK2</accession>
<dbReference type="InterPro" id="IPR058543">
    <property type="entry name" value="Beta-prop_RSE1/DDB1/CPSF1_2nd"/>
</dbReference>
<feature type="domain" description="RSE1/DDB1/CPSF1 second beta-propeller" evidence="1">
    <location>
        <begin position="646"/>
        <end position="775"/>
    </location>
</feature>
<evidence type="ECO:0000259" key="1">
    <source>
        <dbReference type="Pfam" id="PF23726"/>
    </source>
</evidence>
<proteinExistence type="predicted"/>
<reference evidence="2" key="1">
    <citation type="submission" date="2021-01" db="EMBL/GenBank/DDBJ databases">
        <authorList>
            <consortium name="Genoscope - CEA"/>
            <person name="William W."/>
        </authorList>
    </citation>
    <scope>NUCLEOTIDE SEQUENCE</scope>
</reference>
<evidence type="ECO:0000313" key="3">
    <source>
        <dbReference type="Proteomes" id="UP000683925"/>
    </source>
</evidence>
<dbReference type="OrthoDB" id="301184at2759"/>
<dbReference type="Pfam" id="PF23726">
    <property type="entry name" value="Beta-prop_RSE1_2nd"/>
    <property type="match status" value="1"/>
</dbReference>
<evidence type="ECO:0000313" key="2">
    <source>
        <dbReference type="EMBL" id="CAD8175084.1"/>
    </source>
</evidence>